<feature type="transmembrane region" description="Helical" evidence="9">
    <location>
        <begin position="212"/>
        <end position="231"/>
    </location>
</feature>
<comment type="subcellular location">
    <subcellularLocation>
        <location evidence="1">Cell membrane</location>
        <topology evidence="1">Multi-pass membrane protein</topology>
    </subcellularLocation>
</comment>
<sequence>MSGLSVGCDIQDPRLAAECCTKSGVVLVSTVVKPISEPHPVASAIRGGLNTLSNALSWAWLDTVCQYRRSRIGPLWETLNVLVMLLGLSVISSAIFGSSVSDIIAYVGVGIIVWSAISALVIEGGGVFVRNAGYLSNSTLGLGLYVGRTVFKIMITFGHHAIIYAMGLVFALVPLSWTGLLALPGIILLFVNGFWIVMVLGFICARYRDVELIVRNLMQLAFFVTPIFWNYRQIASNRQFLVEYNVMFYFIEIIRNPLLGEVPPLAHYLTVLGVTVAGYGLAFFVYRRMRGQLAFCV</sequence>
<feature type="transmembrane region" description="Helical" evidence="9">
    <location>
        <begin position="78"/>
        <end position="97"/>
    </location>
</feature>
<dbReference type="GO" id="GO:0015920">
    <property type="term" value="P:lipopolysaccharide transport"/>
    <property type="evidence" value="ECO:0007669"/>
    <property type="project" value="TreeGrafter"/>
</dbReference>
<dbReference type="PANTHER" id="PTHR30413:SF10">
    <property type="entry name" value="CAPSULE POLYSACCHARIDE EXPORT INNER-MEMBRANE PROTEIN CTRC"/>
    <property type="match status" value="1"/>
</dbReference>
<evidence type="ECO:0000313" key="11">
    <source>
        <dbReference type="EMBL" id="TFV80316.1"/>
    </source>
</evidence>
<evidence type="ECO:0000256" key="8">
    <source>
        <dbReference type="ARBA" id="ARBA00023136"/>
    </source>
</evidence>
<feature type="transmembrane region" description="Helical" evidence="9">
    <location>
        <begin position="150"/>
        <end position="175"/>
    </location>
</feature>
<feature type="transmembrane region" description="Helical" evidence="9">
    <location>
        <begin position="103"/>
        <end position="129"/>
    </location>
</feature>
<evidence type="ECO:0000256" key="9">
    <source>
        <dbReference type="SAM" id="Phobius"/>
    </source>
</evidence>
<dbReference type="AlphaFoldDB" id="A0A4Y9PMW5"/>
<evidence type="ECO:0000313" key="12">
    <source>
        <dbReference type="Proteomes" id="UP000297700"/>
    </source>
</evidence>
<keyword evidence="3" id="KW-0813">Transport</keyword>
<dbReference type="GO" id="GO:0005886">
    <property type="term" value="C:plasma membrane"/>
    <property type="evidence" value="ECO:0007669"/>
    <property type="project" value="UniProtKB-SubCell"/>
</dbReference>
<evidence type="ECO:0000256" key="6">
    <source>
        <dbReference type="ARBA" id="ARBA00022989"/>
    </source>
</evidence>
<dbReference type="Pfam" id="PF01061">
    <property type="entry name" value="ABC2_membrane"/>
    <property type="match status" value="1"/>
</dbReference>
<keyword evidence="7" id="KW-0625">Polysaccharide transport</keyword>
<evidence type="ECO:0000259" key="10">
    <source>
        <dbReference type="Pfam" id="PF01061"/>
    </source>
</evidence>
<dbReference type="PANTHER" id="PTHR30413">
    <property type="entry name" value="INNER MEMBRANE TRANSPORT PERMEASE"/>
    <property type="match status" value="1"/>
</dbReference>
<keyword evidence="7" id="KW-0762">Sugar transport</keyword>
<organism evidence="11 12">
    <name type="scientific">Bradyrhizobium frederickii</name>
    <dbReference type="NCBI Taxonomy" id="2560054"/>
    <lineage>
        <taxon>Bacteria</taxon>
        <taxon>Pseudomonadati</taxon>
        <taxon>Pseudomonadota</taxon>
        <taxon>Alphaproteobacteria</taxon>
        <taxon>Hyphomicrobiales</taxon>
        <taxon>Nitrobacteraceae</taxon>
        <taxon>Bradyrhizobium</taxon>
    </lineage>
</organism>
<evidence type="ECO:0000256" key="5">
    <source>
        <dbReference type="ARBA" id="ARBA00022692"/>
    </source>
</evidence>
<keyword evidence="6 9" id="KW-1133">Transmembrane helix</keyword>
<comment type="caution">
    <text evidence="11">The sequence shown here is derived from an EMBL/GenBank/DDBJ whole genome shotgun (WGS) entry which is preliminary data.</text>
</comment>
<dbReference type="GO" id="GO:0015774">
    <property type="term" value="P:polysaccharide transport"/>
    <property type="evidence" value="ECO:0007669"/>
    <property type="project" value="UniProtKB-KW"/>
</dbReference>
<dbReference type="InterPro" id="IPR013525">
    <property type="entry name" value="ABC2_TM"/>
</dbReference>
<proteinExistence type="inferred from homology"/>
<keyword evidence="8 9" id="KW-0472">Membrane</keyword>
<evidence type="ECO:0000256" key="4">
    <source>
        <dbReference type="ARBA" id="ARBA00022475"/>
    </source>
</evidence>
<evidence type="ECO:0000256" key="1">
    <source>
        <dbReference type="ARBA" id="ARBA00004651"/>
    </source>
</evidence>
<evidence type="ECO:0000256" key="3">
    <source>
        <dbReference type="ARBA" id="ARBA00022448"/>
    </source>
</evidence>
<keyword evidence="4" id="KW-1003">Cell membrane</keyword>
<reference evidence="11 12" key="1">
    <citation type="submission" date="2019-03" db="EMBL/GenBank/DDBJ databases">
        <title>Bradyrhizobium strains diversity.</title>
        <authorList>
            <person name="Urquiaga M.C.O."/>
            <person name="Hungria M."/>
            <person name="Delamuta J.R.M."/>
            <person name="Klepa M.S."/>
        </authorList>
    </citation>
    <scope>NUCLEOTIDE SEQUENCE [LARGE SCALE GENOMIC DNA]</scope>
    <source>
        <strain evidence="11 12">CNPSo 3426</strain>
    </source>
</reference>
<evidence type="ECO:0000256" key="2">
    <source>
        <dbReference type="ARBA" id="ARBA00007783"/>
    </source>
</evidence>
<gene>
    <name evidence="11" type="ORF">E4K64_00300</name>
</gene>
<keyword evidence="5 9" id="KW-0812">Transmembrane</keyword>
<protein>
    <submittedName>
        <fullName evidence="11">ABC transporter permease</fullName>
    </submittedName>
</protein>
<dbReference type="EMBL" id="SPQS01000001">
    <property type="protein sequence ID" value="TFV80316.1"/>
    <property type="molecule type" value="Genomic_DNA"/>
</dbReference>
<comment type="similarity">
    <text evidence="2">Belongs to the ABC-2 integral membrane protein family.</text>
</comment>
<dbReference type="GO" id="GO:0140359">
    <property type="term" value="F:ABC-type transporter activity"/>
    <property type="evidence" value="ECO:0007669"/>
    <property type="project" value="InterPro"/>
</dbReference>
<name>A0A4Y9PMW5_9BRAD</name>
<accession>A0A4Y9PMW5</accession>
<feature type="transmembrane region" description="Helical" evidence="9">
    <location>
        <begin position="181"/>
        <end position="205"/>
    </location>
</feature>
<dbReference type="Proteomes" id="UP000297700">
    <property type="component" value="Unassembled WGS sequence"/>
</dbReference>
<feature type="domain" description="ABC-2 type transporter transmembrane" evidence="10">
    <location>
        <begin position="64"/>
        <end position="256"/>
    </location>
</feature>
<feature type="transmembrane region" description="Helical" evidence="9">
    <location>
        <begin position="265"/>
        <end position="286"/>
    </location>
</feature>
<evidence type="ECO:0000256" key="7">
    <source>
        <dbReference type="ARBA" id="ARBA00023047"/>
    </source>
</evidence>